<dbReference type="GO" id="GO:0003824">
    <property type="term" value="F:catalytic activity"/>
    <property type="evidence" value="ECO:0007669"/>
    <property type="project" value="InterPro"/>
</dbReference>
<dbReference type="Proteomes" id="UP000326924">
    <property type="component" value="Unassembled WGS sequence"/>
</dbReference>
<dbReference type="AlphaFoldDB" id="A0A5J5F889"/>
<accession>A0A5J5F889</accession>
<dbReference type="SUPFAM" id="SSF75304">
    <property type="entry name" value="Amidase signature (AS) enzymes"/>
    <property type="match status" value="1"/>
</dbReference>
<dbReference type="PROSITE" id="PS00571">
    <property type="entry name" value="AMIDASES"/>
    <property type="match status" value="1"/>
</dbReference>
<dbReference type="OrthoDB" id="421993at2759"/>
<dbReference type="InterPro" id="IPR036928">
    <property type="entry name" value="AS_sf"/>
</dbReference>
<dbReference type="Pfam" id="PF01425">
    <property type="entry name" value="Amidase"/>
    <property type="match status" value="1"/>
</dbReference>
<evidence type="ECO:0000313" key="4">
    <source>
        <dbReference type="EMBL" id="KAA8913388.1"/>
    </source>
</evidence>
<feature type="region of interest" description="Disordered" evidence="2">
    <location>
        <begin position="568"/>
        <end position="591"/>
    </location>
</feature>
<sequence length="591" mass="62005">MTTNCSSYPSPTKAPDSEYENPPPTNPTLHGTALSVLSSLVAHVGPLQQILYNNAGFTQAFAKLHEAGVLDAYTPRYDPTVVPISTSNDQSAAIADPTTATPINSVFHSSANYIEAYKSGATTPTAVAERFLQSLESDNRNIFIVPTAADDLLAAARASAERYAAGNPLPLDGVPLVVKDEIDVAGTRKTLGLSLDEAKARVSVEASKETSWCVQKLLDAGMLFLGKTNMHELGLDTTNNNPNWGTPRNPYNSGYYSGGSSGGSGAAVGSGIVPIAVGADGGGSVRVPAAYCGAYGLKPSHNRVSFAPSLSIAPSVGVIGPIAATMADIEIAYRLMATPDPSTPVQFPAPGLPTPANKTIGIFTPWFSDCDATVSTHANAALSVFREKGYETVEITLPFLAESRKAHALTILAEIAEVFCRGNTRGLTPANKVLVSVGTRATARDLMLAQKLRALMMSHLAHLFAQHPGLIIVTPTMPHAGVPIAPSPSVAAKGSAGVSDSNTSLRSMQYVFLANWCGCPALTVPVGYDKESGMPISVMGMAEWGGEETLISWGKVWEQSWEGMNGDLRGNAEGGRKRPEGWIDMFTGGSA</sequence>
<evidence type="ECO:0000313" key="5">
    <source>
        <dbReference type="Proteomes" id="UP000326924"/>
    </source>
</evidence>
<evidence type="ECO:0000256" key="2">
    <source>
        <dbReference type="SAM" id="MobiDB-lite"/>
    </source>
</evidence>
<evidence type="ECO:0000256" key="1">
    <source>
        <dbReference type="ARBA" id="ARBA00009199"/>
    </source>
</evidence>
<dbReference type="InterPro" id="IPR000120">
    <property type="entry name" value="Amidase"/>
</dbReference>
<dbReference type="PANTHER" id="PTHR11895:SF67">
    <property type="entry name" value="AMIDASE DOMAIN-CONTAINING PROTEIN"/>
    <property type="match status" value="1"/>
</dbReference>
<dbReference type="InterPro" id="IPR020556">
    <property type="entry name" value="Amidase_CS"/>
</dbReference>
<organism evidence="4 5">
    <name type="scientific">Sphaerosporella brunnea</name>
    <dbReference type="NCBI Taxonomy" id="1250544"/>
    <lineage>
        <taxon>Eukaryota</taxon>
        <taxon>Fungi</taxon>
        <taxon>Dikarya</taxon>
        <taxon>Ascomycota</taxon>
        <taxon>Pezizomycotina</taxon>
        <taxon>Pezizomycetes</taxon>
        <taxon>Pezizales</taxon>
        <taxon>Pyronemataceae</taxon>
        <taxon>Sphaerosporella</taxon>
    </lineage>
</organism>
<feature type="domain" description="Amidase" evidence="3">
    <location>
        <begin position="127"/>
        <end position="550"/>
    </location>
</feature>
<dbReference type="Gene3D" id="3.90.1300.10">
    <property type="entry name" value="Amidase signature (AS) domain"/>
    <property type="match status" value="1"/>
</dbReference>
<proteinExistence type="inferred from homology"/>
<feature type="region of interest" description="Disordered" evidence="2">
    <location>
        <begin position="1"/>
        <end position="28"/>
    </location>
</feature>
<reference evidence="4 5" key="1">
    <citation type="submission" date="2019-09" db="EMBL/GenBank/DDBJ databases">
        <title>Draft genome of the ectomycorrhizal ascomycete Sphaerosporella brunnea.</title>
        <authorList>
            <consortium name="DOE Joint Genome Institute"/>
            <person name="Benucci G.M."/>
            <person name="Marozzi G."/>
            <person name="Antonielli L."/>
            <person name="Sanchez S."/>
            <person name="Marco P."/>
            <person name="Wang X."/>
            <person name="Falini L.B."/>
            <person name="Barry K."/>
            <person name="Haridas S."/>
            <person name="Lipzen A."/>
            <person name="Labutti K."/>
            <person name="Grigoriev I.V."/>
            <person name="Murat C."/>
            <person name="Martin F."/>
            <person name="Albertini E."/>
            <person name="Donnini D."/>
            <person name="Bonito G."/>
        </authorList>
    </citation>
    <scope>NUCLEOTIDE SEQUENCE [LARGE SCALE GENOMIC DNA]</scope>
    <source>
        <strain evidence="4 5">Sb_GMNB300</strain>
    </source>
</reference>
<keyword evidence="5" id="KW-1185">Reference proteome</keyword>
<dbReference type="PANTHER" id="PTHR11895">
    <property type="entry name" value="TRANSAMIDASE"/>
    <property type="match status" value="1"/>
</dbReference>
<comment type="similarity">
    <text evidence="1">Belongs to the amidase family.</text>
</comment>
<evidence type="ECO:0000259" key="3">
    <source>
        <dbReference type="Pfam" id="PF01425"/>
    </source>
</evidence>
<name>A0A5J5F889_9PEZI</name>
<protein>
    <submittedName>
        <fullName evidence="4">Amidase signature domain-containing protein</fullName>
    </submittedName>
</protein>
<gene>
    <name evidence="4" type="ORF">FN846DRAFT_929784</name>
</gene>
<dbReference type="EMBL" id="VXIS01000015">
    <property type="protein sequence ID" value="KAA8913388.1"/>
    <property type="molecule type" value="Genomic_DNA"/>
</dbReference>
<feature type="compositionally biased region" description="Polar residues" evidence="2">
    <location>
        <begin position="1"/>
        <end position="10"/>
    </location>
</feature>
<dbReference type="InParanoid" id="A0A5J5F889"/>
<dbReference type="InterPro" id="IPR023631">
    <property type="entry name" value="Amidase_dom"/>
</dbReference>
<comment type="caution">
    <text evidence="4">The sequence shown here is derived from an EMBL/GenBank/DDBJ whole genome shotgun (WGS) entry which is preliminary data.</text>
</comment>